<dbReference type="InterPro" id="IPR025724">
    <property type="entry name" value="GAG-pre-integrase_dom"/>
</dbReference>
<dbReference type="PANTHER" id="PTHR11439">
    <property type="entry name" value="GAG-POL-RELATED RETROTRANSPOSON"/>
    <property type="match status" value="1"/>
</dbReference>
<dbReference type="InterPro" id="IPR013103">
    <property type="entry name" value="RVT_2"/>
</dbReference>
<comment type="caution">
    <text evidence="4">The sequence shown here is derived from an EMBL/GenBank/DDBJ whole genome shotgun (WGS) entry which is preliminary data.</text>
</comment>
<dbReference type="InterPro" id="IPR043502">
    <property type="entry name" value="DNA/RNA_pol_sf"/>
</dbReference>
<dbReference type="EMBL" id="BKCJ010077499">
    <property type="protein sequence ID" value="GEW86211.1"/>
    <property type="molecule type" value="Genomic_DNA"/>
</dbReference>
<evidence type="ECO:0000259" key="2">
    <source>
        <dbReference type="Pfam" id="PF07727"/>
    </source>
</evidence>
<feature type="domain" description="Reverse transcriptase Ty1/copia-type" evidence="2">
    <location>
        <begin position="339"/>
        <end position="446"/>
    </location>
</feature>
<evidence type="ECO:0000259" key="3">
    <source>
        <dbReference type="Pfam" id="PF13976"/>
    </source>
</evidence>
<dbReference type="SUPFAM" id="SSF53098">
    <property type="entry name" value="Ribonuclease H-like"/>
    <property type="match status" value="1"/>
</dbReference>
<evidence type="ECO:0000313" key="4">
    <source>
        <dbReference type="EMBL" id="GEW86211.1"/>
    </source>
</evidence>
<gene>
    <name evidence="4" type="ORF">Tci_258187</name>
</gene>
<dbReference type="InterPro" id="IPR036397">
    <property type="entry name" value="RNaseH_sf"/>
</dbReference>
<name>A0A699GYR3_TANCI</name>
<proteinExistence type="predicted"/>
<protein>
    <submittedName>
        <fullName evidence="4">Copia protein</fullName>
    </submittedName>
</protein>
<dbReference type="AlphaFoldDB" id="A0A699GYR3"/>
<dbReference type="Gene3D" id="3.30.420.10">
    <property type="entry name" value="Ribonuclease H-like superfamily/Ribonuclease H"/>
    <property type="match status" value="1"/>
</dbReference>
<dbReference type="GO" id="GO:0003676">
    <property type="term" value="F:nucleic acid binding"/>
    <property type="evidence" value="ECO:0007669"/>
    <property type="project" value="InterPro"/>
</dbReference>
<organism evidence="4">
    <name type="scientific">Tanacetum cinerariifolium</name>
    <name type="common">Dalmatian daisy</name>
    <name type="synonym">Chrysanthemum cinerariifolium</name>
    <dbReference type="NCBI Taxonomy" id="118510"/>
    <lineage>
        <taxon>Eukaryota</taxon>
        <taxon>Viridiplantae</taxon>
        <taxon>Streptophyta</taxon>
        <taxon>Embryophyta</taxon>
        <taxon>Tracheophyta</taxon>
        <taxon>Spermatophyta</taxon>
        <taxon>Magnoliopsida</taxon>
        <taxon>eudicotyledons</taxon>
        <taxon>Gunneridae</taxon>
        <taxon>Pentapetalae</taxon>
        <taxon>asterids</taxon>
        <taxon>campanulids</taxon>
        <taxon>Asterales</taxon>
        <taxon>Asteraceae</taxon>
        <taxon>Asteroideae</taxon>
        <taxon>Anthemideae</taxon>
        <taxon>Anthemidinae</taxon>
        <taxon>Tanacetum</taxon>
    </lineage>
</organism>
<reference evidence="4" key="1">
    <citation type="journal article" date="2019" name="Sci. Rep.">
        <title>Draft genome of Tanacetum cinerariifolium, the natural source of mosquito coil.</title>
        <authorList>
            <person name="Yamashiro T."/>
            <person name="Shiraishi A."/>
            <person name="Satake H."/>
            <person name="Nakayama K."/>
        </authorList>
    </citation>
    <scope>NUCLEOTIDE SEQUENCE</scope>
</reference>
<evidence type="ECO:0000256" key="1">
    <source>
        <dbReference type="SAM" id="MobiDB-lite"/>
    </source>
</evidence>
<dbReference type="PANTHER" id="PTHR11439:SF495">
    <property type="entry name" value="REVERSE TRANSCRIPTASE, RNA-DEPENDENT DNA POLYMERASE-RELATED"/>
    <property type="match status" value="1"/>
</dbReference>
<dbReference type="Pfam" id="PF07727">
    <property type="entry name" value="RVT_2"/>
    <property type="match status" value="1"/>
</dbReference>
<accession>A0A699GYR3</accession>
<dbReference type="Pfam" id="PF13976">
    <property type="entry name" value="gag_pre-integrs"/>
    <property type="match status" value="1"/>
</dbReference>
<dbReference type="InterPro" id="IPR012337">
    <property type="entry name" value="RNaseH-like_sf"/>
</dbReference>
<feature type="domain" description="GAG-pre-integrase" evidence="3">
    <location>
        <begin position="61"/>
        <end position="99"/>
    </location>
</feature>
<sequence length="1090" mass="124476">MSLNSAFEHSLQSRVRAYTECVVLSFDFKLPDENYVLLRVLRENNMHNVDLKNIVPSGDLTCLFAKATLDESNLWHRRLGHINFKTMNKLVKGIMRKFSVARTPQQNRVAERKNKTLIEAARTMLADSLLPIPFWAEAVNTACYVQNRADERFLVRYFINSKTFRVFSRRTRIVQETFHINFLENQPNVVGSGATWLFDINTLTQSMNYQPVTAGNQPHFSASIQGNFDASKVVKEAESAQQYVLLPLWSTSSKDPHITDADAAFDDTGNESEVHVSLNMPALEEIVYSNDEEDVDVEADFSNLETSITVNPIPTTRVHTDHPITQIIGDLSSAPQTRNLPKGKRAIGSKWVFRNKKDEIGIVIMNKARLVAQGHTQEEGIDYKELFAPVARIEAIRLFLAYASFMGFMVYQMDVKNDFLYETIKEEAYVYQPSGFKDPDYPDKVYVDDIIFGSTNKDPCKAFEKLMKDKFQMSSMGELTFFLGLQVKQKERGIFISQDKYVAEILRKFGLTDGKSASTPIDTEKPLLKDPDVKRTFRYLKGKPHLVLWYPKNSPFNLVAYSDSDYAGASLDKKSTTGGCQFLGCRLISWQYKKQTVVATSSTEAEYVAAASCCAQVLWIQNLIIIAVSSKLMLFGLTNDVVHLMLLGHSPTIYVSCIKQFWDSVSIKNSNDAVKFQALIDRKKVIITKDTIRQALQLDDADGIDCLPNEEIFIELARMGYEKPSTKLTFYKAFFLAQWTFLIHTIIQCMSVKRTAWNKFSSSMASAIIFLATKVANLEQDKIAQALEITKLKQRVRRRMHPNRERGINELDADEDVTLVDMDAKVAMDANIQGRMAESQAKVFHLDMQHVEKVLSMHDTDEAEPAEVKEVLEVVTASKLMIEVVTTVAPITTDAQVLKPSAPKKEEVLSYKTLRRHLQHQLLCIQRLSPRTKAKAKEYSLKNQPLKRQAQIEHDEAFARQLEAKLNANINWNDVLEQVKRVEKQDNTVMRYQALKRKHVTQAQARKNMMVYLKNMAGFNMDFFKGMTYNEIRPIFEKHYNSIKAFLEKEDEEVTVQEKRKGENLEQDTVKKQKIDEETGGAQKTFIDYS</sequence>
<dbReference type="CDD" id="cd09272">
    <property type="entry name" value="RNase_HI_RT_Ty1"/>
    <property type="match status" value="1"/>
</dbReference>
<feature type="region of interest" description="Disordered" evidence="1">
    <location>
        <begin position="1057"/>
        <end position="1077"/>
    </location>
</feature>
<dbReference type="SUPFAM" id="SSF56672">
    <property type="entry name" value="DNA/RNA polymerases"/>
    <property type="match status" value="1"/>
</dbReference>